<dbReference type="InterPro" id="IPR014748">
    <property type="entry name" value="Enoyl-CoA_hydra_C"/>
</dbReference>
<dbReference type="InterPro" id="IPR001753">
    <property type="entry name" value="Enoyl-CoA_hydra/iso"/>
</dbReference>
<comment type="similarity">
    <text evidence="1">Belongs to the enoyl-CoA hydratase/isomerase family.</text>
</comment>
<dbReference type="CDD" id="cd06558">
    <property type="entry name" value="crotonase-like"/>
    <property type="match status" value="1"/>
</dbReference>
<reference evidence="3" key="1">
    <citation type="journal article" date="2019" name="Int. J. Syst. Evol. Microbiol.">
        <title>The Global Catalogue of Microorganisms (GCM) 10K type strain sequencing project: providing services to taxonomists for standard genome sequencing and annotation.</title>
        <authorList>
            <consortium name="The Broad Institute Genomics Platform"/>
            <consortium name="The Broad Institute Genome Sequencing Center for Infectious Disease"/>
            <person name="Wu L."/>
            <person name="Ma J."/>
        </authorList>
    </citation>
    <scope>NUCLEOTIDE SEQUENCE [LARGE SCALE GENOMIC DNA]</scope>
    <source>
        <strain evidence="3">CGMCC 1.10188</strain>
    </source>
</reference>
<gene>
    <name evidence="2" type="ORF">GCM10011505_22800</name>
</gene>
<dbReference type="Gene3D" id="3.90.226.10">
    <property type="entry name" value="2-enoyl-CoA Hydratase, Chain A, domain 1"/>
    <property type="match status" value="1"/>
</dbReference>
<dbReference type="Pfam" id="PF00378">
    <property type="entry name" value="ECH_1"/>
    <property type="match status" value="1"/>
</dbReference>
<name>A0ABQ1IGU1_9PROT</name>
<proteinExistence type="inferred from homology"/>
<dbReference type="InterPro" id="IPR029045">
    <property type="entry name" value="ClpP/crotonase-like_dom_sf"/>
</dbReference>
<sequence>MTERPAVTELLERIEDGVAWLTLNRPERLNAMSRPMLVDLVAALMRVATDDAVRVVVLTGADRAFCAGGDVKRMAETAEAEAAKPTERRATELRQVMEASRWLHEMGRPTIAALPVPAAGAGLSLACDMRIAARSAVMTTAFAKVALSGDFGGSYFLTRLVGPARARALYFTAEVLDMSRAEALGLVTSVVDDADLESETRRLATSLAAGPALTFAAIKRNMNLAETGTLAEVMDLEAIQHTRCSESADHREAARAFVEKRAPRFIGR</sequence>
<evidence type="ECO:0000313" key="2">
    <source>
        <dbReference type="EMBL" id="GGB40753.1"/>
    </source>
</evidence>
<dbReference type="Proteomes" id="UP000603352">
    <property type="component" value="Unassembled WGS sequence"/>
</dbReference>
<dbReference type="SUPFAM" id="SSF52096">
    <property type="entry name" value="ClpP/crotonase"/>
    <property type="match status" value="1"/>
</dbReference>
<dbReference type="PANTHER" id="PTHR43459">
    <property type="entry name" value="ENOYL-COA HYDRATASE"/>
    <property type="match status" value="1"/>
</dbReference>
<evidence type="ECO:0000313" key="3">
    <source>
        <dbReference type="Proteomes" id="UP000603352"/>
    </source>
</evidence>
<dbReference type="RefSeq" id="WP_229708025.1">
    <property type="nucleotide sequence ID" value="NZ_BMDZ01000023.1"/>
</dbReference>
<keyword evidence="3" id="KW-1185">Reference proteome</keyword>
<comment type="caution">
    <text evidence="2">The sequence shown here is derived from an EMBL/GenBank/DDBJ whole genome shotgun (WGS) entry which is preliminary data.</text>
</comment>
<accession>A0ABQ1IGU1</accession>
<protein>
    <submittedName>
        <fullName evidence="2">Enoyl-CoA hydratase</fullName>
    </submittedName>
</protein>
<organism evidence="2 3">
    <name type="scientific">Tistrella bauzanensis</name>
    <dbReference type="NCBI Taxonomy" id="657419"/>
    <lineage>
        <taxon>Bacteria</taxon>
        <taxon>Pseudomonadati</taxon>
        <taxon>Pseudomonadota</taxon>
        <taxon>Alphaproteobacteria</taxon>
        <taxon>Geminicoccales</taxon>
        <taxon>Geminicoccaceae</taxon>
        <taxon>Tistrella</taxon>
    </lineage>
</organism>
<dbReference type="EMBL" id="BMDZ01000023">
    <property type="protein sequence ID" value="GGB40753.1"/>
    <property type="molecule type" value="Genomic_DNA"/>
</dbReference>
<dbReference type="Gene3D" id="1.10.12.10">
    <property type="entry name" value="Lyase 2-enoyl-coa Hydratase, Chain A, domain 2"/>
    <property type="match status" value="1"/>
</dbReference>
<evidence type="ECO:0000256" key="1">
    <source>
        <dbReference type="ARBA" id="ARBA00005254"/>
    </source>
</evidence>
<dbReference type="PANTHER" id="PTHR43459:SF1">
    <property type="entry name" value="EG:BACN32G11.4 PROTEIN"/>
    <property type="match status" value="1"/>
</dbReference>